<evidence type="ECO:0000256" key="3">
    <source>
        <dbReference type="ARBA" id="ARBA00022692"/>
    </source>
</evidence>
<proteinExistence type="predicted"/>
<evidence type="ECO:0000256" key="5">
    <source>
        <dbReference type="ARBA" id="ARBA00023237"/>
    </source>
</evidence>
<keyword evidence="8" id="KW-1185">Reference proteome</keyword>
<evidence type="ECO:0000256" key="6">
    <source>
        <dbReference type="SAM" id="SignalP"/>
    </source>
</evidence>
<dbReference type="GO" id="GO:0009279">
    <property type="term" value="C:cell outer membrane"/>
    <property type="evidence" value="ECO:0007669"/>
    <property type="project" value="UniProtKB-SubCell"/>
</dbReference>
<comment type="subcellular location">
    <subcellularLocation>
        <location evidence="1">Cell outer membrane</location>
    </subcellularLocation>
</comment>
<dbReference type="Proteomes" id="UP000199409">
    <property type="component" value="Unassembled WGS sequence"/>
</dbReference>
<keyword evidence="3" id="KW-0812">Transmembrane</keyword>
<evidence type="ECO:0000256" key="4">
    <source>
        <dbReference type="ARBA" id="ARBA00023136"/>
    </source>
</evidence>
<protein>
    <submittedName>
        <fullName evidence="7">Outer membrane protein TolC</fullName>
    </submittedName>
</protein>
<dbReference type="STRING" id="37625.SAMN05660420_03023"/>
<dbReference type="AlphaFoldDB" id="A0A1H4DPC7"/>
<keyword evidence="2" id="KW-1134">Transmembrane beta strand</keyword>
<reference evidence="7 8" key="1">
    <citation type="submission" date="2016-10" db="EMBL/GenBank/DDBJ databases">
        <authorList>
            <person name="de Groot N.N."/>
        </authorList>
    </citation>
    <scope>NUCLEOTIDE SEQUENCE [LARGE SCALE GENOMIC DNA]</scope>
    <source>
        <strain evidence="7 8">DSM 7343</strain>
    </source>
</reference>
<dbReference type="InterPro" id="IPR051906">
    <property type="entry name" value="TolC-like"/>
</dbReference>
<dbReference type="GO" id="GO:1990281">
    <property type="term" value="C:efflux pump complex"/>
    <property type="evidence" value="ECO:0007669"/>
    <property type="project" value="TreeGrafter"/>
</dbReference>
<feature type="signal peptide" evidence="6">
    <location>
        <begin position="1"/>
        <end position="20"/>
    </location>
</feature>
<evidence type="ECO:0000313" key="8">
    <source>
        <dbReference type="Proteomes" id="UP000199409"/>
    </source>
</evidence>
<keyword evidence="5" id="KW-0998">Cell outer membrane</keyword>
<evidence type="ECO:0000256" key="1">
    <source>
        <dbReference type="ARBA" id="ARBA00004442"/>
    </source>
</evidence>
<dbReference type="GO" id="GO:0015562">
    <property type="term" value="F:efflux transmembrane transporter activity"/>
    <property type="evidence" value="ECO:0007669"/>
    <property type="project" value="InterPro"/>
</dbReference>
<dbReference type="EMBL" id="FNQN01000011">
    <property type="protein sequence ID" value="SEA74359.1"/>
    <property type="molecule type" value="Genomic_DNA"/>
</dbReference>
<gene>
    <name evidence="7" type="ORF">SAMN05660420_03023</name>
</gene>
<dbReference type="GO" id="GO:0015288">
    <property type="term" value="F:porin activity"/>
    <property type="evidence" value="ECO:0007669"/>
    <property type="project" value="TreeGrafter"/>
</dbReference>
<accession>A0A1H4DPC7</accession>
<organism evidence="7 8">
    <name type="scientific">Desulfuromusa kysingii</name>
    <dbReference type="NCBI Taxonomy" id="37625"/>
    <lineage>
        <taxon>Bacteria</taxon>
        <taxon>Pseudomonadati</taxon>
        <taxon>Thermodesulfobacteriota</taxon>
        <taxon>Desulfuromonadia</taxon>
        <taxon>Desulfuromonadales</taxon>
        <taxon>Geopsychrobacteraceae</taxon>
        <taxon>Desulfuromusa</taxon>
    </lineage>
</organism>
<dbReference type="PANTHER" id="PTHR30026">
    <property type="entry name" value="OUTER MEMBRANE PROTEIN TOLC"/>
    <property type="match status" value="1"/>
</dbReference>
<evidence type="ECO:0000256" key="2">
    <source>
        <dbReference type="ARBA" id="ARBA00022452"/>
    </source>
</evidence>
<dbReference type="Gene3D" id="1.20.1600.10">
    <property type="entry name" value="Outer membrane efflux proteins (OEP)"/>
    <property type="match status" value="1"/>
</dbReference>
<sequence length="515" mass="58246">MRCVSILVFICCLYSTPSVADQQNLMNIRDLIVLGLEANLGLQLEGLEVAKNKESIKQEQSVFDSTFFATAGYERSSTPYDSSYSPSISESRAESLSGQVGLSKSFMTGLSTTVAFDSQWLSGNDSSENLDPRYRTALVLELNQPLLKNFGTAVNSTRLEISKSQQRQTALSYLLQAQNLILQLEVTARQLAAKVEIIQLRQQSLTLANDLYLANKKRFDAGIIAVTEIQEAETEVAARQLSLSLAIQEQNLLLEELNRQLDHRLTAKFNPESLIASPSSLGTFTVADNETLFDRALQQRLELKINNYVIQSSSLQHDYLRNQLQPQLDLKLQFGINGLAGKERASSLQSQYSGDWLNSFSSMSNADGYQWLAGVELTMPLGNRAAKSRYRQAELQLKQDRYRHKDLESMIKNDLLQQKINIFHTKEQLAITERFESLAKKALEQEQQRLQEGLSDTFRIIIFQQRMVAAKIDRINAITRYHLALAQMDYALGQTFERHNIVLRNNAEELTLEDI</sequence>
<dbReference type="OrthoDB" id="127236at2"/>
<feature type="chain" id="PRO_5011558778" evidence="6">
    <location>
        <begin position="21"/>
        <end position="515"/>
    </location>
</feature>
<name>A0A1H4DPC7_9BACT</name>
<dbReference type="PANTHER" id="PTHR30026:SF23">
    <property type="entry name" value="TO APRF-PUTATIVE OUTER MEMBRANE EFFLUX PROTEIN OR SECRETED ALKALINE PHOSPHATASE-RELATED"/>
    <property type="match status" value="1"/>
</dbReference>
<keyword evidence="6" id="KW-0732">Signal</keyword>
<keyword evidence="4" id="KW-0472">Membrane</keyword>
<dbReference type="RefSeq" id="WP_092350350.1">
    <property type="nucleotide sequence ID" value="NZ_FNQN01000011.1"/>
</dbReference>
<dbReference type="SUPFAM" id="SSF56954">
    <property type="entry name" value="Outer membrane efflux proteins (OEP)"/>
    <property type="match status" value="1"/>
</dbReference>
<evidence type="ECO:0000313" key="7">
    <source>
        <dbReference type="EMBL" id="SEA74359.1"/>
    </source>
</evidence>